<dbReference type="Pfam" id="PF18818">
    <property type="entry name" value="MPTase-PolyVal"/>
    <property type="match status" value="1"/>
</dbReference>
<dbReference type="Proteomes" id="UP000092527">
    <property type="component" value="Unassembled WGS sequence"/>
</dbReference>
<accession>A0AB36E4A3</accession>
<evidence type="ECO:0000259" key="2">
    <source>
        <dbReference type="Pfam" id="PF18818"/>
    </source>
</evidence>
<dbReference type="InterPro" id="IPR041459">
    <property type="entry name" value="MPTase-PolyVal"/>
</dbReference>
<name>A0AB36E4A3_9PAST</name>
<evidence type="ECO:0000313" key="3">
    <source>
        <dbReference type="EMBL" id="OBX11525.1"/>
    </source>
</evidence>
<dbReference type="InterPro" id="IPR013610">
    <property type="entry name" value="ArdC_N"/>
</dbReference>
<dbReference type="EMBL" id="JTJU01000010">
    <property type="protein sequence ID" value="OBX11525.1"/>
    <property type="molecule type" value="Genomic_DNA"/>
</dbReference>
<dbReference type="AlphaFoldDB" id="A0AB36E4A3"/>
<sequence length="309" mass="34990">MTTQNQKIDIYQDVTNRIIAALEKGAMPWIKPWLGGLPQNAVSGRYYNGINVLLLQIAADEKGYQSAKWITARAANELGGRIRKGEKATHIVRYCPIEKEKLNDDGEVILDEEGNPEMESYAIIKGYPVFNIEQCDGLPESMFLDKGKPLEFQQISDVRQMLEGMGIKVKHHCGDRAYYRPSSDSISMPTMKIFCSERSYYSVLLHEMIHATGHKDRLNREGVTSKKSKFGNELYAFEELIAELGSAFMCTALGFDTISFNASYIDSWIKVLKSDKKAIFKASGHARRAAEYLFEIRDVMRLYEQTVAA</sequence>
<evidence type="ECO:0000313" key="4">
    <source>
        <dbReference type="Proteomes" id="UP000092527"/>
    </source>
</evidence>
<proteinExistence type="predicted"/>
<feature type="domain" description="Polyvalent protein metallopeptidase" evidence="2">
    <location>
        <begin position="158"/>
        <end position="284"/>
    </location>
</feature>
<dbReference type="PIRSF" id="PIRSF037112">
    <property type="entry name" value="Antirestriction_ArdC"/>
    <property type="match status" value="1"/>
</dbReference>
<dbReference type="GO" id="GO:0003697">
    <property type="term" value="F:single-stranded DNA binding"/>
    <property type="evidence" value="ECO:0007669"/>
    <property type="project" value="InterPro"/>
</dbReference>
<organism evidence="3 4">
    <name type="scientific">Gallibacterium salpingitidis</name>
    <dbReference type="NCBI Taxonomy" id="505341"/>
    <lineage>
        <taxon>Bacteria</taxon>
        <taxon>Pseudomonadati</taxon>
        <taxon>Pseudomonadota</taxon>
        <taxon>Gammaproteobacteria</taxon>
        <taxon>Pasteurellales</taxon>
        <taxon>Pasteurellaceae</taxon>
        <taxon>Gallibacterium</taxon>
    </lineage>
</organism>
<dbReference type="InterPro" id="IPR017113">
    <property type="entry name" value="Antirestriction_ArdC"/>
</dbReference>
<evidence type="ECO:0000259" key="1">
    <source>
        <dbReference type="Pfam" id="PF08401"/>
    </source>
</evidence>
<comment type="caution">
    <text evidence="3">The sequence shown here is derived from an EMBL/GenBank/DDBJ whole genome shotgun (WGS) entry which is preliminary data.</text>
</comment>
<gene>
    <name evidence="3" type="ORF">QV09_02100</name>
</gene>
<reference evidence="3 4" key="1">
    <citation type="submission" date="2014-11" db="EMBL/GenBank/DDBJ databases">
        <title>Pan-genome of Gallibacterium spp.</title>
        <authorList>
            <person name="Kudirkiene E."/>
            <person name="Bojesen A.M."/>
        </authorList>
    </citation>
    <scope>NUCLEOTIDE SEQUENCE [LARGE SCALE GENOMIC DNA]</scope>
    <source>
        <strain evidence="3 4">18469/18</strain>
    </source>
</reference>
<protein>
    <submittedName>
        <fullName evidence="3">Antirestriction protein</fullName>
    </submittedName>
</protein>
<dbReference type="Pfam" id="PF08401">
    <property type="entry name" value="ArdcN"/>
    <property type="match status" value="1"/>
</dbReference>
<feature type="domain" description="N-terminal" evidence="1">
    <location>
        <begin position="9"/>
        <end position="130"/>
    </location>
</feature>
<dbReference type="RefSeq" id="WP_066421250.1">
    <property type="nucleotide sequence ID" value="NZ_JTJU01000010.1"/>
</dbReference>